<evidence type="ECO:0000313" key="3">
    <source>
        <dbReference type="Proteomes" id="UP000550508"/>
    </source>
</evidence>
<feature type="chain" id="PRO_5032721807" evidence="1">
    <location>
        <begin position="34"/>
        <end position="329"/>
    </location>
</feature>
<accession>A0A849VNT9</accession>
<gene>
    <name evidence="2" type="ORF">HQ945_00795</name>
</gene>
<dbReference type="RefSeq" id="WP_174207552.1">
    <property type="nucleotide sequence ID" value="NZ_JABUMX010000001.1"/>
</dbReference>
<evidence type="ECO:0000256" key="1">
    <source>
        <dbReference type="SAM" id="SignalP"/>
    </source>
</evidence>
<name>A0A849VNT9_9HYPH</name>
<feature type="signal peptide" evidence="1">
    <location>
        <begin position="1"/>
        <end position="33"/>
    </location>
</feature>
<dbReference type="PANTHER" id="PTHR43459">
    <property type="entry name" value="ENOYL-COA HYDRATASE"/>
    <property type="match status" value="1"/>
</dbReference>
<dbReference type="SUPFAM" id="SSF52096">
    <property type="entry name" value="ClpP/crotonase"/>
    <property type="match status" value="1"/>
</dbReference>
<dbReference type="CDD" id="cd06558">
    <property type="entry name" value="crotonase-like"/>
    <property type="match status" value="1"/>
</dbReference>
<protein>
    <submittedName>
        <fullName evidence="2">Enoyl-CoA hydratase/isomerase family protein</fullName>
    </submittedName>
</protein>
<keyword evidence="1" id="KW-0732">Signal</keyword>
<dbReference type="AlphaFoldDB" id="A0A849VNT9"/>
<sequence>MKVRQPTLTSAIAMSSKTLTAAALLLLPTLALSGQTKVAEKVDRTAEAKADAVQEHVQIKVDKRTPAYWRVTFDNPPFNIFGPETIPQMEKVVAAIESDSNLRVVVFESDVPGFFLTHYNFTPPLAESTGLPSGPTGLHPLPDMLVRISKSPVVSIALIRGRATGVGSELALACDMRFASRQKAILSQWEVGAGLVPGGGPMARLPRLMGRGRALEVLLGSDDINGELAEEYGYVNRSFDDDKLDPFVEALATRISGFDRQAIADTKRLVDFASLPSDPEIAAGWDAFITSVQRPAAQKKVGRLMEMGLQKDPDVEARLGHYTQTLADE</sequence>
<reference evidence="2 3" key="1">
    <citation type="submission" date="2020-05" db="EMBL/GenBank/DDBJ databases">
        <authorList>
            <person name="Kim M.K."/>
        </authorList>
    </citation>
    <scope>NUCLEOTIDE SEQUENCE [LARGE SCALE GENOMIC DNA]</scope>
    <source>
        <strain evidence="2 3">BT25</strain>
    </source>
</reference>
<organism evidence="2 3">
    <name type="scientific">Phyllobacterium pellucidum</name>
    <dbReference type="NCBI Taxonomy" id="2740464"/>
    <lineage>
        <taxon>Bacteria</taxon>
        <taxon>Pseudomonadati</taxon>
        <taxon>Pseudomonadota</taxon>
        <taxon>Alphaproteobacteria</taxon>
        <taxon>Hyphomicrobiales</taxon>
        <taxon>Phyllobacteriaceae</taxon>
        <taxon>Phyllobacterium</taxon>
    </lineage>
</organism>
<dbReference type="InterPro" id="IPR001753">
    <property type="entry name" value="Enoyl-CoA_hydra/iso"/>
</dbReference>
<keyword evidence="2" id="KW-0413">Isomerase</keyword>
<comment type="caution">
    <text evidence="2">The sequence shown here is derived from an EMBL/GenBank/DDBJ whole genome shotgun (WGS) entry which is preliminary data.</text>
</comment>
<dbReference type="Pfam" id="PF00378">
    <property type="entry name" value="ECH_1"/>
    <property type="match status" value="1"/>
</dbReference>
<dbReference type="GO" id="GO:0016853">
    <property type="term" value="F:isomerase activity"/>
    <property type="evidence" value="ECO:0007669"/>
    <property type="project" value="UniProtKB-KW"/>
</dbReference>
<dbReference type="InterPro" id="IPR029045">
    <property type="entry name" value="ClpP/crotonase-like_dom_sf"/>
</dbReference>
<dbReference type="Gene3D" id="3.90.226.10">
    <property type="entry name" value="2-enoyl-CoA Hydratase, Chain A, domain 1"/>
    <property type="match status" value="1"/>
</dbReference>
<dbReference type="Proteomes" id="UP000550508">
    <property type="component" value="Unassembled WGS sequence"/>
</dbReference>
<dbReference type="EMBL" id="JABUMX010000001">
    <property type="protein sequence ID" value="NTS29780.1"/>
    <property type="molecule type" value="Genomic_DNA"/>
</dbReference>
<proteinExistence type="predicted"/>
<dbReference type="PANTHER" id="PTHR43459:SF1">
    <property type="entry name" value="EG:BACN32G11.4 PROTEIN"/>
    <property type="match status" value="1"/>
</dbReference>
<evidence type="ECO:0000313" key="2">
    <source>
        <dbReference type="EMBL" id="NTS29780.1"/>
    </source>
</evidence>
<keyword evidence="3" id="KW-1185">Reference proteome</keyword>